<reference evidence="2 3" key="1">
    <citation type="journal article" date="2024" name="J Genomics">
        <title>Draft genome sequencing and assembly of Favolaschia claudopus CIRM-BRFM 2984 isolated from oak limbs.</title>
        <authorList>
            <person name="Navarro D."/>
            <person name="Drula E."/>
            <person name="Chaduli D."/>
            <person name="Cazenave R."/>
            <person name="Ahrendt S."/>
            <person name="Wang J."/>
            <person name="Lipzen A."/>
            <person name="Daum C."/>
            <person name="Barry K."/>
            <person name="Grigoriev I.V."/>
            <person name="Favel A."/>
            <person name="Rosso M.N."/>
            <person name="Martin F."/>
        </authorList>
    </citation>
    <scope>NUCLEOTIDE SEQUENCE [LARGE SCALE GENOMIC DNA]</scope>
    <source>
        <strain evidence="2 3">CIRM-BRFM 2984</strain>
    </source>
</reference>
<feature type="compositionally biased region" description="Acidic residues" evidence="1">
    <location>
        <begin position="149"/>
        <end position="160"/>
    </location>
</feature>
<feature type="region of interest" description="Disordered" evidence="1">
    <location>
        <begin position="146"/>
        <end position="191"/>
    </location>
</feature>
<protein>
    <submittedName>
        <fullName evidence="2">Uncharacterized protein</fullName>
    </submittedName>
</protein>
<dbReference type="EMBL" id="JAWWNJ010000228">
    <property type="protein sequence ID" value="KAK6969298.1"/>
    <property type="molecule type" value="Genomic_DNA"/>
</dbReference>
<evidence type="ECO:0000256" key="1">
    <source>
        <dbReference type="SAM" id="MobiDB-lite"/>
    </source>
</evidence>
<dbReference type="Proteomes" id="UP001362999">
    <property type="component" value="Unassembled WGS sequence"/>
</dbReference>
<gene>
    <name evidence="2" type="ORF">R3P38DRAFT_2588315</name>
</gene>
<evidence type="ECO:0000313" key="3">
    <source>
        <dbReference type="Proteomes" id="UP001362999"/>
    </source>
</evidence>
<name>A0AAV9Z4H5_9AGAR</name>
<comment type="caution">
    <text evidence="2">The sequence shown here is derived from an EMBL/GenBank/DDBJ whole genome shotgun (WGS) entry which is preliminary data.</text>
</comment>
<sequence length="569" mass="64361">MTEYVYIKSSFRRWGVLPNPDYLATIEPEPQLPPVELYSGQKEGQGYAEFFARREERNAKIIAAASDKDRQKYTSRLDASKKQQCPSSKKGARVFMWEEVSGFWVRKALIRSEVEDEWDEFAASQRRFDPVKNEWDLCKPLDLKADVPDNGEYDDDDDDYMGGWADSKTPAGPSTPSSAPVSSTPPSAPDGDVYDHMNREIIAFTVKNTLESRLGFVNAADITFSPDEQARADHTARFLGDKTQTADTLGHAVLALVHSILKTRKLRDMPARLFDLCDDDAVQEMRKNSGITVEVINRNGVPSHLSTAYLLKPHRESSRMIVVYSAATAMQLVRLQCASWPEIIAQLHALGAPFNIVVKHAGFVPSSYQPQLRRCASHGVRPEEYVPDRHDWRRYICLLEKFLHSPRGRLALQAGGVVARLARLVIQDSRLELTAEDVDVETAEEQLKKGETSVFYHRLTSAEEDLILGVYSIKMNQLNHIDPSGHQEKRVSWWPQAGAFFNSELNVGWWTQDCENWFQEILGEFRKNTAQLLNNARWAKRIRGYNAALRASKNLDAICADFLDTGALP</sequence>
<proteinExistence type="predicted"/>
<feature type="compositionally biased region" description="Low complexity" evidence="1">
    <location>
        <begin position="167"/>
        <end position="185"/>
    </location>
</feature>
<keyword evidence="3" id="KW-1185">Reference proteome</keyword>
<dbReference type="AlphaFoldDB" id="A0AAV9Z4H5"/>
<accession>A0AAV9Z4H5</accession>
<organism evidence="2 3">
    <name type="scientific">Favolaschia claudopus</name>
    <dbReference type="NCBI Taxonomy" id="2862362"/>
    <lineage>
        <taxon>Eukaryota</taxon>
        <taxon>Fungi</taxon>
        <taxon>Dikarya</taxon>
        <taxon>Basidiomycota</taxon>
        <taxon>Agaricomycotina</taxon>
        <taxon>Agaricomycetes</taxon>
        <taxon>Agaricomycetidae</taxon>
        <taxon>Agaricales</taxon>
        <taxon>Marasmiineae</taxon>
        <taxon>Mycenaceae</taxon>
        <taxon>Favolaschia</taxon>
    </lineage>
</organism>
<evidence type="ECO:0000313" key="2">
    <source>
        <dbReference type="EMBL" id="KAK6969298.1"/>
    </source>
</evidence>